<evidence type="ECO:0000313" key="2">
    <source>
        <dbReference type="Proteomes" id="UP000231487"/>
    </source>
</evidence>
<dbReference type="Proteomes" id="UP000231487">
    <property type="component" value="Unassembled WGS sequence"/>
</dbReference>
<dbReference type="EMBL" id="PFXE01000030">
    <property type="protein sequence ID" value="PJA33570.1"/>
    <property type="molecule type" value="Genomic_DNA"/>
</dbReference>
<dbReference type="AlphaFoldDB" id="A0A2M7WU67"/>
<organism evidence="1 2">
    <name type="scientific">Candidatus Zambryskibacteria bacterium CG_4_9_14_3_um_filter_40_16</name>
    <dbReference type="NCBI Taxonomy" id="1975111"/>
    <lineage>
        <taxon>Bacteria</taxon>
        <taxon>Candidatus Zambryskiibacteriota</taxon>
    </lineage>
</organism>
<sequence length="66" mass="7255">MNEAAPPPLATTRYTTEKYSLLFSFCARRIFSSPNEKSIFLWCFALTSKAAGLAPIFCSDGSAFPL</sequence>
<protein>
    <submittedName>
        <fullName evidence="1">Uncharacterized protein</fullName>
    </submittedName>
</protein>
<gene>
    <name evidence="1" type="ORF">CO184_01570</name>
</gene>
<proteinExistence type="predicted"/>
<reference evidence="2" key="1">
    <citation type="submission" date="2017-09" db="EMBL/GenBank/DDBJ databases">
        <title>Depth-based differentiation of microbial function through sediment-hosted aquifers and enrichment of novel symbionts in the deep terrestrial subsurface.</title>
        <authorList>
            <person name="Probst A.J."/>
            <person name="Ladd B."/>
            <person name="Jarett J.K."/>
            <person name="Geller-Mcgrath D.E."/>
            <person name="Sieber C.M.K."/>
            <person name="Emerson J.B."/>
            <person name="Anantharaman K."/>
            <person name="Thomas B.C."/>
            <person name="Malmstrom R."/>
            <person name="Stieglmeier M."/>
            <person name="Klingl A."/>
            <person name="Woyke T."/>
            <person name="Ryan C.M."/>
            <person name="Banfield J.F."/>
        </authorList>
    </citation>
    <scope>NUCLEOTIDE SEQUENCE [LARGE SCALE GENOMIC DNA]</scope>
</reference>
<name>A0A2M7WU67_9BACT</name>
<comment type="caution">
    <text evidence="1">The sequence shown here is derived from an EMBL/GenBank/DDBJ whole genome shotgun (WGS) entry which is preliminary data.</text>
</comment>
<accession>A0A2M7WU67</accession>
<evidence type="ECO:0000313" key="1">
    <source>
        <dbReference type="EMBL" id="PJA33570.1"/>
    </source>
</evidence>